<gene>
    <name evidence="1" type="ORF">P1P91_00295</name>
</gene>
<accession>A0ABY9YZF9</accession>
<organism evidence="1 2">
    <name type="scientific">Halomonas piscis</name>
    <dbReference type="NCBI Taxonomy" id="3031727"/>
    <lineage>
        <taxon>Bacteria</taxon>
        <taxon>Pseudomonadati</taxon>
        <taxon>Pseudomonadota</taxon>
        <taxon>Gammaproteobacteria</taxon>
        <taxon>Oceanospirillales</taxon>
        <taxon>Halomonadaceae</taxon>
        <taxon>Halomonas</taxon>
    </lineage>
</organism>
<name>A0ABY9YZF9_9GAMM</name>
<reference evidence="1 2" key="1">
    <citation type="submission" date="2023-03" db="EMBL/GenBank/DDBJ databases">
        <title>Halomonas sp. nov., isolated from Korean tranditional fermented seafood 'Jeotgal'.</title>
        <authorList>
            <person name="Kim B."/>
            <person name="Shin N.-R."/>
        </authorList>
    </citation>
    <scope>NUCLEOTIDE SEQUENCE [LARGE SCALE GENOMIC DNA]</scope>
    <source>
        <strain evidence="1 2">SG2L-4</strain>
    </source>
</reference>
<proteinExistence type="predicted"/>
<keyword evidence="2" id="KW-1185">Reference proteome</keyword>
<dbReference type="Proteomes" id="UP001301869">
    <property type="component" value="Chromosome"/>
</dbReference>
<dbReference type="EMBL" id="CP119391">
    <property type="protein sequence ID" value="WNK20171.1"/>
    <property type="molecule type" value="Genomic_DNA"/>
</dbReference>
<sequence>MNDEKYLYPSEIIDSWQEVIDNMNLSQDEADILLSVIYYTQPPLSLESLCNAATVYSHDNSMNIDAVIIDKLKSSDYISHSKPKRKGTSHPVFSALTSPKKLGDTSFPAAQHARLFFSNMFQNKKSGGMVSRSQFYQHAIAVRDVLITLMKTGWDPRNKEHDTKSSLLLATRSDAIFGYADDNFARKVDIFESLIKRELSPGEIQRKHPSFGSRRSRAGKRKRDEWHVIRVETLAKLTKQASSKKQIRCGKDGKSTDLEVAEEQKSDIKAYKVKEPGEDSSEESDVFYIKRLTPSSLTSFDDRQLTRYWLAGASTSSIKNVTDVGRLTPDKIRQVMQLPIKPVLLIYASFLISTGLPPLRLTRMTVSDSSLKEVINSREKRPCWLPHLQLLCYRLLDGPVISETNPAAGWIILHLPESLNSALMKENFDIKKRPFMGARANINQQLKRYGKEIPGITPTANRLSASSWLFCRPNAVDDISAASLSGQFGIGMAAPAAYRTIPREEHQHIFEHALQELGWIDIKMRNMPIKKLDVNKRDIDIAGSSVARNPSEFSAIFDHLKNAMQSPSADLSGWWLGEPMPLASVIELHQLISTREMLAWHLSTGSRPISNNSKIAIDSSLQWIYDKNSSVGRESRVVPLLATIRNSLLSYQKWTNAVINRLNDNSVFVDDQRTENCQTPCWLELSKRGKSLKIRNMKWSDMTKLSLISELHWPTNVCRHSTASWLRLHIPDASVDHLLGHARHGRTLSSPQTEAPLGQQNVLRHWLTEWLKQCAYKPLDWRKMPWM</sequence>
<evidence type="ECO:0000313" key="2">
    <source>
        <dbReference type="Proteomes" id="UP001301869"/>
    </source>
</evidence>
<dbReference type="RefSeq" id="WP_311883734.1">
    <property type="nucleotide sequence ID" value="NZ_CP119391.1"/>
</dbReference>
<protein>
    <recommendedName>
        <fullName evidence="3">Tyr recombinase domain-containing protein</fullName>
    </recommendedName>
</protein>
<evidence type="ECO:0000313" key="1">
    <source>
        <dbReference type="EMBL" id="WNK20171.1"/>
    </source>
</evidence>
<evidence type="ECO:0008006" key="3">
    <source>
        <dbReference type="Google" id="ProtNLM"/>
    </source>
</evidence>